<dbReference type="RefSeq" id="WP_011723044.1">
    <property type="nucleotide sequence ID" value="NC_008593.1"/>
</dbReference>
<reference evidence="1 2" key="1">
    <citation type="journal article" date="2006" name="Nat. Biotechnol.">
        <title>The genome and transcriptomes of the anti-tumor agent Clostridium novyi-NT.</title>
        <authorList>
            <person name="Bettegowda C."/>
            <person name="Huang X."/>
            <person name="Lin J."/>
            <person name="Cheong I."/>
            <person name="Kohli M."/>
            <person name="Szabo S.A."/>
            <person name="Zhang X."/>
            <person name="Diaz L.A. Jr."/>
            <person name="Velculescu V.E."/>
            <person name="Parmigiani G."/>
            <person name="Kinzler K.W."/>
            <person name="Vogelstein B."/>
            <person name="Zhou S."/>
        </authorList>
    </citation>
    <scope>NUCLEOTIDE SEQUENCE [LARGE SCALE GENOMIC DNA]</scope>
    <source>
        <strain evidence="1 2">NT</strain>
    </source>
</reference>
<gene>
    <name evidence="1" type="ordered locus">NT01CX_0599</name>
</gene>
<proteinExistence type="predicted"/>
<dbReference type="EMBL" id="CP000382">
    <property type="protein sequence ID" value="ABK62062.1"/>
    <property type="molecule type" value="Genomic_DNA"/>
</dbReference>
<evidence type="ECO:0000313" key="1">
    <source>
        <dbReference type="EMBL" id="ABK62062.1"/>
    </source>
</evidence>
<sequence>MSKNKPKINFHYGQEDLKKIIKNILKYKLNSYDTEINNKNFNAIAPDINKLKKEKE</sequence>
<keyword evidence="2" id="KW-1185">Reference proteome</keyword>
<evidence type="ECO:0000313" key="2">
    <source>
        <dbReference type="Proteomes" id="UP000008220"/>
    </source>
</evidence>
<dbReference type="HOGENOM" id="CLU_3006152_0_0_9"/>
<protein>
    <submittedName>
        <fullName evidence="1">Uncharacterized protein</fullName>
    </submittedName>
</protein>
<dbReference type="AlphaFoldDB" id="A0Q363"/>
<dbReference type="STRING" id="386415.NT01CX_0599"/>
<dbReference type="Proteomes" id="UP000008220">
    <property type="component" value="Chromosome"/>
</dbReference>
<organism evidence="1 2">
    <name type="scientific">Clostridium novyi (strain NT)</name>
    <dbReference type="NCBI Taxonomy" id="386415"/>
    <lineage>
        <taxon>Bacteria</taxon>
        <taxon>Bacillati</taxon>
        <taxon>Bacillota</taxon>
        <taxon>Clostridia</taxon>
        <taxon>Eubacteriales</taxon>
        <taxon>Clostridiaceae</taxon>
        <taxon>Clostridium</taxon>
    </lineage>
</organism>
<accession>A0Q363</accession>
<name>A0Q363_CLONN</name>
<dbReference type="KEGG" id="cno:NT01CX_0599"/>